<evidence type="ECO:0000256" key="10">
    <source>
        <dbReference type="ARBA" id="ARBA00081411"/>
    </source>
</evidence>
<dbReference type="GO" id="GO:0005829">
    <property type="term" value="C:cytosol"/>
    <property type="evidence" value="ECO:0007669"/>
    <property type="project" value="TreeGrafter"/>
</dbReference>
<evidence type="ECO:0000256" key="2">
    <source>
        <dbReference type="ARBA" id="ARBA00001936"/>
    </source>
</evidence>
<dbReference type="PANTHER" id="PTHR43226">
    <property type="entry name" value="XAA-PRO AMINOPEPTIDASE 3"/>
    <property type="match status" value="1"/>
</dbReference>
<dbReference type="SUPFAM" id="SSF53092">
    <property type="entry name" value="Creatinase/prolidase N-terminal domain"/>
    <property type="match status" value="1"/>
</dbReference>
<dbReference type="Pfam" id="PF00557">
    <property type="entry name" value="Peptidase_M24"/>
    <property type="match status" value="1"/>
</dbReference>
<proteinExistence type="inferred from homology"/>
<reference evidence="12 13" key="1">
    <citation type="journal article" date="2016" name="Nat. Commun.">
        <title>Thousands of microbial genomes shed light on interconnected biogeochemical processes in an aquifer system.</title>
        <authorList>
            <person name="Anantharaman K."/>
            <person name="Brown C.T."/>
            <person name="Hug L.A."/>
            <person name="Sharon I."/>
            <person name="Castelle C.J."/>
            <person name="Probst A.J."/>
            <person name="Thomas B.C."/>
            <person name="Singh A."/>
            <person name="Wilkins M.J."/>
            <person name="Karaoz U."/>
            <person name="Brodie E.L."/>
            <person name="Williams K.H."/>
            <person name="Hubbard S.S."/>
            <person name="Banfield J.F."/>
        </authorList>
    </citation>
    <scope>NUCLEOTIDE SEQUENCE [LARGE SCALE GENOMIC DNA]</scope>
</reference>
<dbReference type="InterPro" id="IPR052433">
    <property type="entry name" value="X-Pro_dipept-like"/>
</dbReference>
<feature type="domain" description="Aminopeptidase P N-terminal" evidence="11">
    <location>
        <begin position="4"/>
        <end position="140"/>
    </location>
</feature>
<dbReference type="InterPro" id="IPR029149">
    <property type="entry name" value="Creatin/AminoP/Spt16_N"/>
</dbReference>
<sequence length="448" mass="50356">MAIKNYRVYQGRRARLGAMLEDKGVIFIQGAKTALRNSDIEYPFRQDSNLLYLTEWNEPNALLVITDGKHPRSTLFCNPKDSEKEIWTGKRFGPEGAKKSFGFHHAFPNTDAATLNEEFARLLRGRRVVYCPMEREEGKLLREVVEQCLHLTDGRKPLLFLDSERLIGEMRLIKDEVEIAQMARAARISTKAHKDILSIVRHGMTEIELEAELTYSFRRAGGDPCHAYTPIIATGKNACTLHHVSTHTRIKNGDLVLVDAGCEYEGYASDITRTFPANGKFAAEQRAIYEIVFLAQRAAIQMARPGEPLYVVHNVAARVITEGLMEIGLLEKRDAVEASLAGAHRPFFPHNTSHWLGLDVHDVGDYTKTADGKRLRVLEPGMVITVEPGVYIQPNTPGIDPRWLGIGVRIEDDVLITKDGNRILSAGAPKEVEEIEAIMRHGRRRRGM</sequence>
<evidence type="ECO:0000256" key="4">
    <source>
        <dbReference type="ARBA" id="ARBA00012574"/>
    </source>
</evidence>
<evidence type="ECO:0000256" key="8">
    <source>
        <dbReference type="ARBA" id="ARBA00069363"/>
    </source>
</evidence>
<dbReference type="InterPro" id="IPR036005">
    <property type="entry name" value="Creatinase/aminopeptidase-like"/>
</dbReference>
<dbReference type="STRING" id="1798661.A3D65_03615"/>
<dbReference type="InterPro" id="IPR007865">
    <property type="entry name" value="Aminopep_P_N"/>
</dbReference>
<evidence type="ECO:0000256" key="7">
    <source>
        <dbReference type="ARBA" id="ARBA00023211"/>
    </source>
</evidence>
<evidence type="ECO:0000256" key="6">
    <source>
        <dbReference type="ARBA" id="ARBA00022801"/>
    </source>
</evidence>
<comment type="similarity">
    <text evidence="3">Belongs to the peptidase M24B family.</text>
</comment>
<comment type="caution">
    <text evidence="12">The sequence shown here is derived from an EMBL/GenBank/DDBJ whole genome shotgun (WGS) entry which is preliminary data.</text>
</comment>
<accession>A0A1G2D0I0</accession>
<keyword evidence="6" id="KW-0378">Hydrolase</keyword>
<dbReference type="GO" id="GO:0006508">
    <property type="term" value="P:proteolysis"/>
    <property type="evidence" value="ECO:0007669"/>
    <property type="project" value="TreeGrafter"/>
</dbReference>
<evidence type="ECO:0000256" key="1">
    <source>
        <dbReference type="ARBA" id="ARBA00001424"/>
    </source>
</evidence>
<keyword evidence="5" id="KW-0479">Metal-binding</keyword>
<dbReference type="PANTHER" id="PTHR43226:SF4">
    <property type="entry name" value="XAA-PRO AMINOPEPTIDASE 3"/>
    <property type="match status" value="1"/>
</dbReference>
<gene>
    <name evidence="12" type="ORF">A3D65_03615</name>
</gene>
<evidence type="ECO:0000313" key="13">
    <source>
        <dbReference type="Proteomes" id="UP000177996"/>
    </source>
</evidence>
<comment type="cofactor">
    <cofactor evidence="2">
        <name>Mn(2+)</name>
        <dbReference type="ChEBI" id="CHEBI:29035"/>
    </cofactor>
</comment>
<dbReference type="Gene3D" id="3.90.230.10">
    <property type="entry name" value="Creatinase/methionine aminopeptidase superfamily"/>
    <property type="match status" value="1"/>
</dbReference>
<dbReference type="Pfam" id="PF05195">
    <property type="entry name" value="AMP_N"/>
    <property type="match status" value="1"/>
</dbReference>
<dbReference type="CDD" id="cd01087">
    <property type="entry name" value="Prolidase"/>
    <property type="match status" value="1"/>
</dbReference>
<evidence type="ECO:0000256" key="3">
    <source>
        <dbReference type="ARBA" id="ARBA00008766"/>
    </source>
</evidence>
<dbReference type="SMART" id="SM01011">
    <property type="entry name" value="AMP_N"/>
    <property type="match status" value="1"/>
</dbReference>
<comment type="catalytic activity">
    <reaction evidence="1">
        <text>Release of any N-terminal amino acid, including proline, that is linked to proline, even from a dipeptide or tripeptide.</text>
        <dbReference type="EC" id="3.4.11.9"/>
    </reaction>
</comment>
<protein>
    <recommendedName>
        <fullName evidence="8">Xaa-Pro aminopeptidase</fullName>
        <ecNumber evidence="4">3.4.11.9</ecNumber>
    </recommendedName>
    <alternativeName>
        <fullName evidence="9">Aminopeptidase P II</fullName>
    </alternativeName>
    <alternativeName>
        <fullName evidence="10">X-Pro aminopeptidase</fullName>
    </alternativeName>
</protein>
<dbReference type="SUPFAM" id="SSF55920">
    <property type="entry name" value="Creatinase/aminopeptidase"/>
    <property type="match status" value="1"/>
</dbReference>
<dbReference type="EMBL" id="MHLL01000068">
    <property type="protein sequence ID" value="OGZ07139.1"/>
    <property type="molecule type" value="Genomic_DNA"/>
</dbReference>
<keyword evidence="7" id="KW-0464">Manganese</keyword>
<dbReference type="InterPro" id="IPR000994">
    <property type="entry name" value="Pept_M24"/>
</dbReference>
<dbReference type="AlphaFoldDB" id="A0A1G2D0I0"/>
<organism evidence="12 13">
    <name type="scientific">Candidatus Lloydbacteria bacterium RIFCSPHIGHO2_02_FULL_50_13</name>
    <dbReference type="NCBI Taxonomy" id="1798661"/>
    <lineage>
        <taxon>Bacteria</taxon>
        <taxon>Candidatus Lloydiibacteriota</taxon>
    </lineage>
</organism>
<evidence type="ECO:0000256" key="5">
    <source>
        <dbReference type="ARBA" id="ARBA00022723"/>
    </source>
</evidence>
<dbReference type="GO" id="GO:0030145">
    <property type="term" value="F:manganese ion binding"/>
    <property type="evidence" value="ECO:0007669"/>
    <property type="project" value="InterPro"/>
</dbReference>
<dbReference type="FunFam" id="3.90.230.10:FF:000002">
    <property type="entry name" value="Xaa-Pro aminopeptidase 3"/>
    <property type="match status" value="1"/>
</dbReference>
<dbReference type="GO" id="GO:0070006">
    <property type="term" value="F:metalloaminopeptidase activity"/>
    <property type="evidence" value="ECO:0007669"/>
    <property type="project" value="InterPro"/>
</dbReference>
<dbReference type="EC" id="3.4.11.9" evidence="4"/>
<evidence type="ECO:0000259" key="11">
    <source>
        <dbReference type="SMART" id="SM01011"/>
    </source>
</evidence>
<evidence type="ECO:0000313" key="12">
    <source>
        <dbReference type="EMBL" id="OGZ07139.1"/>
    </source>
</evidence>
<dbReference type="Proteomes" id="UP000177996">
    <property type="component" value="Unassembled WGS sequence"/>
</dbReference>
<name>A0A1G2D0I0_9BACT</name>
<evidence type="ECO:0000256" key="9">
    <source>
        <dbReference type="ARBA" id="ARBA00075356"/>
    </source>
</evidence>
<dbReference type="Gene3D" id="3.40.350.10">
    <property type="entry name" value="Creatinase/prolidase N-terminal domain"/>
    <property type="match status" value="1"/>
</dbReference>